<evidence type="ECO:0000259" key="1">
    <source>
        <dbReference type="PROSITE" id="PS51725"/>
    </source>
</evidence>
<dbReference type="Proteomes" id="UP001301769">
    <property type="component" value="Unassembled WGS sequence"/>
</dbReference>
<dbReference type="SUPFAM" id="SSF54909">
    <property type="entry name" value="Dimeric alpha+beta barrel"/>
    <property type="match status" value="1"/>
</dbReference>
<dbReference type="Pfam" id="PF03992">
    <property type="entry name" value="ABM"/>
    <property type="match status" value="1"/>
</dbReference>
<dbReference type="InterPro" id="IPR011008">
    <property type="entry name" value="Dimeric_a/b-barrel"/>
</dbReference>
<protein>
    <recommendedName>
        <fullName evidence="1">ABM domain-containing protein</fullName>
    </recommendedName>
</protein>
<keyword evidence="3" id="KW-1185">Reference proteome</keyword>
<dbReference type="InterPro" id="IPR007138">
    <property type="entry name" value="ABM_dom"/>
</dbReference>
<evidence type="ECO:0000313" key="3">
    <source>
        <dbReference type="Proteomes" id="UP001301769"/>
    </source>
</evidence>
<proteinExistence type="predicted"/>
<gene>
    <name evidence="2" type="ORF">QBC37DRAFT_282763</name>
</gene>
<name>A0AAN6Y951_9PEZI</name>
<organism evidence="2 3">
    <name type="scientific">Rhypophila decipiens</name>
    <dbReference type="NCBI Taxonomy" id="261697"/>
    <lineage>
        <taxon>Eukaryota</taxon>
        <taxon>Fungi</taxon>
        <taxon>Dikarya</taxon>
        <taxon>Ascomycota</taxon>
        <taxon>Pezizomycotina</taxon>
        <taxon>Sordariomycetes</taxon>
        <taxon>Sordariomycetidae</taxon>
        <taxon>Sordariales</taxon>
        <taxon>Naviculisporaceae</taxon>
        <taxon>Rhypophila</taxon>
    </lineage>
</organism>
<evidence type="ECO:0000313" key="2">
    <source>
        <dbReference type="EMBL" id="KAK4214954.1"/>
    </source>
</evidence>
<accession>A0AAN6Y951</accession>
<reference evidence="2" key="2">
    <citation type="submission" date="2023-05" db="EMBL/GenBank/DDBJ databases">
        <authorList>
            <consortium name="Lawrence Berkeley National Laboratory"/>
            <person name="Steindorff A."/>
            <person name="Hensen N."/>
            <person name="Bonometti L."/>
            <person name="Westerberg I."/>
            <person name="Brannstrom I.O."/>
            <person name="Guillou S."/>
            <person name="Cros-Aarteil S."/>
            <person name="Calhoun S."/>
            <person name="Haridas S."/>
            <person name="Kuo A."/>
            <person name="Mondo S."/>
            <person name="Pangilinan J."/>
            <person name="Riley R."/>
            <person name="Labutti K."/>
            <person name="Andreopoulos B."/>
            <person name="Lipzen A."/>
            <person name="Chen C."/>
            <person name="Yanf M."/>
            <person name="Daum C."/>
            <person name="Ng V."/>
            <person name="Clum A."/>
            <person name="Ohm R."/>
            <person name="Martin F."/>
            <person name="Silar P."/>
            <person name="Natvig D."/>
            <person name="Lalanne C."/>
            <person name="Gautier V."/>
            <person name="Ament-Velasquez S.L."/>
            <person name="Kruys A."/>
            <person name="Hutchinson M.I."/>
            <person name="Powell A.J."/>
            <person name="Barry K."/>
            <person name="Miller A.N."/>
            <person name="Grigoriev I.V."/>
            <person name="Debuchy R."/>
            <person name="Gladieux P."/>
            <person name="Thoren M.H."/>
            <person name="Johannesson H."/>
        </authorList>
    </citation>
    <scope>NUCLEOTIDE SEQUENCE</scope>
    <source>
        <strain evidence="2">PSN293</strain>
    </source>
</reference>
<reference evidence="2" key="1">
    <citation type="journal article" date="2023" name="Mol. Phylogenet. Evol.">
        <title>Genome-scale phylogeny and comparative genomics of the fungal order Sordariales.</title>
        <authorList>
            <person name="Hensen N."/>
            <person name="Bonometti L."/>
            <person name="Westerberg I."/>
            <person name="Brannstrom I.O."/>
            <person name="Guillou S."/>
            <person name="Cros-Aarteil S."/>
            <person name="Calhoun S."/>
            <person name="Haridas S."/>
            <person name="Kuo A."/>
            <person name="Mondo S."/>
            <person name="Pangilinan J."/>
            <person name="Riley R."/>
            <person name="LaButti K."/>
            <person name="Andreopoulos B."/>
            <person name="Lipzen A."/>
            <person name="Chen C."/>
            <person name="Yan M."/>
            <person name="Daum C."/>
            <person name="Ng V."/>
            <person name="Clum A."/>
            <person name="Steindorff A."/>
            <person name="Ohm R.A."/>
            <person name="Martin F."/>
            <person name="Silar P."/>
            <person name="Natvig D.O."/>
            <person name="Lalanne C."/>
            <person name="Gautier V."/>
            <person name="Ament-Velasquez S.L."/>
            <person name="Kruys A."/>
            <person name="Hutchinson M.I."/>
            <person name="Powell A.J."/>
            <person name="Barry K."/>
            <person name="Miller A.N."/>
            <person name="Grigoriev I.V."/>
            <person name="Debuchy R."/>
            <person name="Gladieux P."/>
            <person name="Hiltunen Thoren M."/>
            <person name="Johannesson H."/>
        </authorList>
    </citation>
    <scope>NUCLEOTIDE SEQUENCE</scope>
    <source>
        <strain evidence="2">PSN293</strain>
    </source>
</reference>
<dbReference type="EMBL" id="MU858086">
    <property type="protein sequence ID" value="KAK4214954.1"/>
    <property type="molecule type" value="Genomic_DNA"/>
</dbReference>
<sequence length="106" mass="11915">MTVPEDEFCVFGVVFAHPNQADALEKVYAETTRLAASEPGTLQYCIARDPDNREAFHFYERYAGRAAFEAHKSQPITVKLLGEGRLIKEVRFKFVKPIEAAKVPVA</sequence>
<dbReference type="Gene3D" id="3.30.70.100">
    <property type="match status" value="1"/>
</dbReference>
<dbReference type="AlphaFoldDB" id="A0AAN6Y951"/>
<comment type="caution">
    <text evidence="2">The sequence shown here is derived from an EMBL/GenBank/DDBJ whole genome shotgun (WGS) entry which is preliminary data.</text>
</comment>
<dbReference type="PROSITE" id="PS51725">
    <property type="entry name" value="ABM"/>
    <property type="match status" value="1"/>
</dbReference>
<feature type="domain" description="ABM" evidence="1">
    <location>
        <begin position="8"/>
        <end position="99"/>
    </location>
</feature>